<evidence type="ECO:0000259" key="2">
    <source>
        <dbReference type="Pfam" id="PF00248"/>
    </source>
</evidence>
<dbReference type="PANTHER" id="PTHR43364:SF4">
    <property type="entry name" value="NAD(P)-LINKED OXIDOREDUCTASE SUPERFAMILY PROTEIN"/>
    <property type="match status" value="1"/>
</dbReference>
<dbReference type="PANTHER" id="PTHR43364">
    <property type="entry name" value="NADH-SPECIFIC METHYLGLYOXAL REDUCTASE-RELATED"/>
    <property type="match status" value="1"/>
</dbReference>
<evidence type="ECO:0000313" key="4">
    <source>
        <dbReference type="Proteomes" id="UP000095463"/>
    </source>
</evidence>
<proteinExistence type="predicted"/>
<dbReference type="InterPro" id="IPR050523">
    <property type="entry name" value="AKR_Detox_Biosynth"/>
</dbReference>
<evidence type="ECO:0000313" key="3">
    <source>
        <dbReference type="EMBL" id="OEO30905.1"/>
    </source>
</evidence>
<dbReference type="Pfam" id="PF00248">
    <property type="entry name" value="Aldo_ket_red"/>
    <property type="match status" value="1"/>
</dbReference>
<name>A0A1E5XQR6_9HYPH</name>
<dbReference type="AlphaFoldDB" id="A0A1E5XQR6"/>
<keyword evidence="1" id="KW-0560">Oxidoreductase</keyword>
<reference evidence="3 4" key="1">
    <citation type="journal article" date="2015" name="Genome Announc.">
        <title>Genome Assemblies of Three Soil-Associated Devosia species: D. insulae, D. limi, and D. soli.</title>
        <authorList>
            <person name="Hassan Y.I."/>
            <person name="Lepp D."/>
            <person name="Zhou T."/>
        </authorList>
    </citation>
    <scope>NUCLEOTIDE SEQUENCE [LARGE SCALE GENOMIC DNA]</scope>
    <source>
        <strain evidence="3 4">DS-56</strain>
    </source>
</reference>
<gene>
    <name evidence="3" type="ORF">VW23_018870</name>
</gene>
<protein>
    <submittedName>
        <fullName evidence="3">Aldo/keto reductase</fullName>
    </submittedName>
</protein>
<dbReference type="InterPro" id="IPR036812">
    <property type="entry name" value="NAD(P)_OxRdtase_dom_sf"/>
</dbReference>
<sequence length="327" mass="35507">MSVTVRLWDGQQVPRVGIGCWAIGGPFKMDGRQDGWGEIDDAQSLKALALAHELGARLFDTADAYGTGHSEEVLGEAFGNRADVVIATKFGFTHDRARRELTGTNVTPAYMEEALSASLKRLRRDRIDLYQLHVGDASAEAMDRLAPALERRAEAGDIAAWGWSTDDAAAVSRVLHYPHFKAVQQGLDVFRDGPEMVALCDRYRLPNLIRSPLAMGFLTGKFTAQSQVSTDDVRGAGHSWVRDFKDGRPSAESLRKLDAIRDLLTSGGRSVAQGALGWVLARSPQTVPIPGFKTEAQVRDNLGALDKGPLPMAAMAEIDALLARELA</sequence>
<comment type="caution">
    <text evidence="3">The sequence shown here is derived from an EMBL/GenBank/DDBJ whole genome shotgun (WGS) entry which is preliminary data.</text>
</comment>
<dbReference type="OrthoDB" id="8394608at2"/>
<dbReference type="GO" id="GO:0016491">
    <property type="term" value="F:oxidoreductase activity"/>
    <property type="evidence" value="ECO:0007669"/>
    <property type="project" value="UniProtKB-KW"/>
</dbReference>
<dbReference type="InterPro" id="IPR023210">
    <property type="entry name" value="NADP_OxRdtase_dom"/>
</dbReference>
<dbReference type="Gene3D" id="3.20.20.100">
    <property type="entry name" value="NADP-dependent oxidoreductase domain"/>
    <property type="match status" value="1"/>
</dbReference>
<dbReference type="SUPFAM" id="SSF51430">
    <property type="entry name" value="NAD(P)-linked oxidoreductase"/>
    <property type="match status" value="1"/>
</dbReference>
<dbReference type="EMBL" id="LAJE02000178">
    <property type="protein sequence ID" value="OEO30905.1"/>
    <property type="molecule type" value="Genomic_DNA"/>
</dbReference>
<dbReference type="CDD" id="cd19086">
    <property type="entry name" value="AKR_AKR11C1"/>
    <property type="match status" value="1"/>
</dbReference>
<dbReference type="GO" id="GO:0005829">
    <property type="term" value="C:cytosol"/>
    <property type="evidence" value="ECO:0007669"/>
    <property type="project" value="TreeGrafter"/>
</dbReference>
<dbReference type="Proteomes" id="UP000095463">
    <property type="component" value="Unassembled WGS sequence"/>
</dbReference>
<evidence type="ECO:0000256" key="1">
    <source>
        <dbReference type="ARBA" id="ARBA00023002"/>
    </source>
</evidence>
<keyword evidence="4" id="KW-1185">Reference proteome</keyword>
<feature type="domain" description="NADP-dependent oxidoreductase" evidence="2">
    <location>
        <begin position="34"/>
        <end position="322"/>
    </location>
</feature>
<organism evidence="3 4">
    <name type="scientific">Devosia insulae DS-56</name>
    <dbReference type="NCBI Taxonomy" id="1116389"/>
    <lineage>
        <taxon>Bacteria</taxon>
        <taxon>Pseudomonadati</taxon>
        <taxon>Pseudomonadota</taxon>
        <taxon>Alphaproteobacteria</taxon>
        <taxon>Hyphomicrobiales</taxon>
        <taxon>Devosiaceae</taxon>
        <taxon>Devosia</taxon>
    </lineage>
</organism>
<accession>A0A1E5XQR6</accession>